<dbReference type="Pfam" id="PF20005">
    <property type="entry name" value="fvmX7"/>
    <property type="match status" value="1"/>
</dbReference>
<feature type="region of interest" description="Disordered" evidence="1">
    <location>
        <begin position="1"/>
        <end position="35"/>
    </location>
</feature>
<gene>
    <name evidence="3" type="ORF">FHS37_005653</name>
</gene>
<evidence type="ECO:0000256" key="1">
    <source>
        <dbReference type="SAM" id="MobiDB-lite"/>
    </source>
</evidence>
<keyword evidence="4" id="KW-1185">Reference proteome</keyword>
<evidence type="ECO:0000313" key="4">
    <source>
        <dbReference type="Proteomes" id="UP000579523"/>
    </source>
</evidence>
<proteinExistence type="predicted"/>
<reference evidence="3 4" key="1">
    <citation type="submission" date="2020-08" db="EMBL/GenBank/DDBJ databases">
        <title>Genomic Encyclopedia of Type Strains, Phase III (KMG-III): the genomes of soil and plant-associated and newly described type strains.</title>
        <authorList>
            <person name="Whitman W."/>
        </authorList>
    </citation>
    <scope>NUCLEOTIDE SEQUENCE [LARGE SCALE GENOMIC DNA]</scope>
    <source>
        <strain evidence="3 4">CECT 3273</strain>
    </source>
</reference>
<dbReference type="AlphaFoldDB" id="A0A7W7PUM1"/>
<feature type="domain" description="FtsH ternary system" evidence="2">
    <location>
        <begin position="34"/>
        <end position="465"/>
    </location>
</feature>
<comment type="caution">
    <text evidence="3">The sequence shown here is derived from an EMBL/GenBank/DDBJ whole genome shotgun (WGS) entry which is preliminary data.</text>
</comment>
<dbReference type="InterPro" id="IPR045486">
    <property type="entry name" value="fvmX7"/>
</dbReference>
<protein>
    <recommendedName>
        <fullName evidence="2">FtsH ternary system domain-containing protein</fullName>
    </recommendedName>
</protein>
<evidence type="ECO:0000259" key="2">
    <source>
        <dbReference type="Pfam" id="PF20005"/>
    </source>
</evidence>
<dbReference type="RefSeq" id="WP_184826197.1">
    <property type="nucleotide sequence ID" value="NZ_BMTI01000014.1"/>
</dbReference>
<feature type="region of interest" description="Disordered" evidence="1">
    <location>
        <begin position="99"/>
        <end position="128"/>
    </location>
</feature>
<dbReference type="EMBL" id="JACHJI010000011">
    <property type="protein sequence ID" value="MBB4901565.1"/>
    <property type="molecule type" value="Genomic_DNA"/>
</dbReference>
<sequence>MARKVPDARPVAPDAPPDEPPPDEPGGPDVPSGWSAAVRFPSARAALGHIAATVELGPRGLRRPPHDRSVWALLTPEHRPGLPLAAGYGGLVLEADADGRLWSGGPPGHDGPPGHTGPGEHARPGEHAPQAVDRLDTVAGWDAVSLAELAAHSPVADPPPGLREVAVLAPGALARWLLRRCLATGVATTFTPVERLGADGGGDPGWLLLRLRAADGAVPAGLVEACGRLPGTVACRAADTDCRLLVDLRLRLPLDETVLLDEVPAGRHLVVERAASGPPWQWRPLGEPAAGELLDARPVLGTAAPVRTPVPVPALGPPLPVRLVTSARAPHRVDAVLVADGELDALRRFLRSRPLHETAVVAFGPGRHLVTEPPGLLQSLPFGTPVHQAGPGALYVESGCVLHPPLPDTARDEVLGLGTDVITVLCRDGAWRLRLRDVRPAWHLWVPEAPAFATGLSRPARELLERLATLVPEPEPATPAAAPTPEAERRRLNREAMEHSLRGEYRKAAELLEQAGHFQRAAQMYERAAAELGEGP</sequence>
<accession>A0A7W7PUM1</accession>
<name>A0A7W7PUM1_9ACTN</name>
<dbReference type="Proteomes" id="UP000579523">
    <property type="component" value="Unassembled WGS sequence"/>
</dbReference>
<organism evidence="3 4">
    <name type="scientific">Streptomyces griseomycini</name>
    <dbReference type="NCBI Taxonomy" id="66895"/>
    <lineage>
        <taxon>Bacteria</taxon>
        <taxon>Bacillati</taxon>
        <taxon>Actinomycetota</taxon>
        <taxon>Actinomycetes</taxon>
        <taxon>Kitasatosporales</taxon>
        <taxon>Streptomycetaceae</taxon>
        <taxon>Streptomyces</taxon>
    </lineage>
</organism>
<evidence type="ECO:0000313" key="3">
    <source>
        <dbReference type="EMBL" id="MBB4901565.1"/>
    </source>
</evidence>